<dbReference type="EMBL" id="LR134473">
    <property type="protein sequence ID" value="VEI02943.1"/>
    <property type="molecule type" value="Genomic_DNA"/>
</dbReference>
<sequence>MEAIWRSFLPVVYSIDLGAHAVNFPIAQLCASITASGNQFPKHIYADMAMLLGGTQRGSYRHPAVARAIESVLDRLGVHHHDAEELATVPEESR</sequence>
<proteinExistence type="predicted"/>
<accession>A0A3S4V6D4</accession>
<dbReference type="OrthoDB" id="9862800at2"/>
<evidence type="ECO:0000313" key="1">
    <source>
        <dbReference type="EMBL" id="VEI02943.1"/>
    </source>
</evidence>
<dbReference type="Proteomes" id="UP000277858">
    <property type="component" value="Chromosome"/>
</dbReference>
<protein>
    <submittedName>
        <fullName evidence="1">Uncharacterized protein</fullName>
    </submittedName>
</protein>
<gene>
    <name evidence="1" type="ORF">NCTC13652_01139</name>
</gene>
<name>A0A3S4V6D4_9ACTN</name>
<reference evidence="1 2" key="1">
    <citation type="submission" date="2018-12" db="EMBL/GenBank/DDBJ databases">
        <authorList>
            <consortium name="Pathogen Informatics"/>
        </authorList>
    </citation>
    <scope>NUCLEOTIDE SEQUENCE [LARGE SCALE GENOMIC DNA]</scope>
    <source>
        <strain evidence="1 2">NCTC13652</strain>
    </source>
</reference>
<dbReference type="AlphaFoldDB" id="A0A3S4V6D4"/>
<evidence type="ECO:0000313" key="2">
    <source>
        <dbReference type="Proteomes" id="UP000277858"/>
    </source>
</evidence>
<dbReference type="RefSeq" id="WP_028703337.1">
    <property type="nucleotide sequence ID" value="NZ_JAKDOF010000144.1"/>
</dbReference>
<organism evidence="1 2">
    <name type="scientific">Acidipropionibacterium jensenii</name>
    <dbReference type="NCBI Taxonomy" id="1749"/>
    <lineage>
        <taxon>Bacteria</taxon>
        <taxon>Bacillati</taxon>
        <taxon>Actinomycetota</taxon>
        <taxon>Actinomycetes</taxon>
        <taxon>Propionibacteriales</taxon>
        <taxon>Propionibacteriaceae</taxon>
        <taxon>Acidipropionibacterium</taxon>
    </lineage>
</organism>
<keyword evidence="2" id="KW-1185">Reference proteome</keyword>